<dbReference type="InterPro" id="IPR001610">
    <property type="entry name" value="PAC"/>
</dbReference>
<keyword evidence="15" id="KW-1185">Reference proteome</keyword>
<dbReference type="InterPro" id="IPR003594">
    <property type="entry name" value="HATPase_dom"/>
</dbReference>
<dbReference type="SMART" id="SM00448">
    <property type="entry name" value="REC"/>
    <property type="match status" value="1"/>
</dbReference>
<dbReference type="Pfam" id="PF00989">
    <property type="entry name" value="PAS"/>
    <property type="match status" value="1"/>
</dbReference>
<organism evidence="14 15">
    <name type="scientific">Geothrix limicola</name>
    <dbReference type="NCBI Taxonomy" id="2927978"/>
    <lineage>
        <taxon>Bacteria</taxon>
        <taxon>Pseudomonadati</taxon>
        <taxon>Acidobacteriota</taxon>
        <taxon>Holophagae</taxon>
        <taxon>Holophagales</taxon>
        <taxon>Holophagaceae</taxon>
        <taxon>Geothrix</taxon>
    </lineage>
</organism>
<dbReference type="InterPro" id="IPR036890">
    <property type="entry name" value="HATPase_C_sf"/>
</dbReference>
<dbReference type="InterPro" id="IPR000014">
    <property type="entry name" value="PAS"/>
</dbReference>
<evidence type="ECO:0000313" key="14">
    <source>
        <dbReference type="EMBL" id="GLH73959.1"/>
    </source>
</evidence>
<dbReference type="EMBL" id="BSDE01000004">
    <property type="protein sequence ID" value="GLH73959.1"/>
    <property type="molecule type" value="Genomic_DNA"/>
</dbReference>
<dbReference type="SUPFAM" id="SSF55785">
    <property type="entry name" value="PYP-like sensor domain (PAS domain)"/>
    <property type="match status" value="2"/>
</dbReference>
<keyword evidence="7" id="KW-0067">ATP-binding</keyword>
<sequence length="664" mass="72147">MGDETRVEGDGAEEIRRLKWRITTLEAVETECTRALAALEASEARYRKLLDEAGFPITISTTADGTILFANPLACRMFGLEGPRPEGRRMTEFYPDPAERGRLVERLRAEGIVRGQEVMMRDGRDQLRLVILTGSLITYEGQEAVLATSDDITERRHAEALFRSVVETSPDGIGIADLEGIITYVSPRLVRLFGCLQPEDMLGRNFRTYMAPEEHARIEARLMGILKGQYEGPTELTALRGGGTFPTEISGEVLRDPGGAPRAFFFIIRDISSRKRMERAIRWGEKLESLGLMAAGIAHELNNAFQVTQGHLELALERSEGDAPMLGLLSGIETGVDRATGLAREMLAYSGQTLRVDAPLQVVHVMEELLALRREGLRQGLNLAFSATGELPALHADEGQVMKALSALILNAVEGMGERAGTITITAEPVDLEAADLARGFWPVPGRVGRFVRLEIADGGEGIPNDLLERICDPFFTTKGPGRGLGLSVALGIFRAHSACLEIQSQPGQGTTVRVYFPASTQVPRPALPTEAAPRRASGVLVAEDDAIIRDLVLRVLPKWGFEPIFAAKNGAEALELFRTHAAEIGLLLTDATMPGMSGPEAFEAMRRIQPALRAVLMTGYSESFGQGTAATFGFTGFVQKPFSFAQLKAALLEATSEAPPPRS</sequence>
<dbReference type="InterPro" id="IPR003661">
    <property type="entry name" value="HisK_dim/P_dom"/>
</dbReference>
<gene>
    <name evidence="14" type="ORF">GETHLI_24610</name>
</gene>
<evidence type="ECO:0000256" key="2">
    <source>
        <dbReference type="ARBA" id="ARBA00012438"/>
    </source>
</evidence>
<evidence type="ECO:0000313" key="15">
    <source>
        <dbReference type="Proteomes" id="UP001165069"/>
    </source>
</evidence>
<dbReference type="SUPFAM" id="SSF55874">
    <property type="entry name" value="ATPase domain of HSP90 chaperone/DNA topoisomerase II/histidine kinase"/>
    <property type="match status" value="1"/>
</dbReference>
<feature type="domain" description="Response regulatory" evidence="11">
    <location>
        <begin position="539"/>
        <end position="656"/>
    </location>
</feature>
<dbReference type="PROSITE" id="PS50113">
    <property type="entry name" value="PAC"/>
    <property type="match status" value="1"/>
</dbReference>
<keyword evidence="3 9" id="KW-0597">Phosphoprotein</keyword>
<dbReference type="NCBIfam" id="TIGR00229">
    <property type="entry name" value="sensory_box"/>
    <property type="match status" value="2"/>
</dbReference>
<evidence type="ECO:0000256" key="4">
    <source>
        <dbReference type="ARBA" id="ARBA00022679"/>
    </source>
</evidence>
<evidence type="ECO:0000259" key="11">
    <source>
        <dbReference type="PROSITE" id="PS50110"/>
    </source>
</evidence>
<dbReference type="PROSITE" id="PS50112">
    <property type="entry name" value="PAS"/>
    <property type="match status" value="1"/>
</dbReference>
<dbReference type="Proteomes" id="UP001165069">
    <property type="component" value="Unassembled WGS sequence"/>
</dbReference>
<evidence type="ECO:0000256" key="3">
    <source>
        <dbReference type="ARBA" id="ARBA00022553"/>
    </source>
</evidence>
<dbReference type="SMART" id="SM00086">
    <property type="entry name" value="PAC"/>
    <property type="match status" value="2"/>
</dbReference>
<dbReference type="InterPro" id="IPR011006">
    <property type="entry name" value="CheY-like_superfamily"/>
</dbReference>
<dbReference type="InterPro" id="IPR000700">
    <property type="entry name" value="PAS-assoc_C"/>
</dbReference>
<dbReference type="InterPro" id="IPR035965">
    <property type="entry name" value="PAS-like_dom_sf"/>
</dbReference>
<dbReference type="SUPFAM" id="SSF52172">
    <property type="entry name" value="CheY-like"/>
    <property type="match status" value="1"/>
</dbReference>
<evidence type="ECO:0000256" key="6">
    <source>
        <dbReference type="ARBA" id="ARBA00022777"/>
    </source>
</evidence>
<dbReference type="Pfam" id="PF00072">
    <property type="entry name" value="Response_reg"/>
    <property type="match status" value="1"/>
</dbReference>
<keyword evidence="4" id="KW-0808">Transferase</keyword>
<evidence type="ECO:0000256" key="8">
    <source>
        <dbReference type="ARBA" id="ARBA00023012"/>
    </source>
</evidence>
<comment type="catalytic activity">
    <reaction evidence="1">
        <text>ATP + protein L-histidine = ADP + protein N-phospho-L-histidine.</text>
        <dbReference type="EC" id="2.7.13.3"/>
    </reaction>
</comment>
<dbReference type="SUPFAM" id="SSF47384">
    <property type="entry name" value="Homodimeric domain of signal transducing histidine kinase"/>
    <property type="match status" value="1"/>
</dbReference>
<dbReference type="EC" id="2.7.13.3" evidence="2"/>
<evidence type="ECO:0000256" key="1">
    <source>
        <dbReference type="ARBA" id="ARBA00000085"/>
    </source>
</evidence>
<evidence type="ECO:0000259" key="12">
    <source>
        <dbReference type="PROSITE" id="PS50112"/>
    </source>
</evidence>
<dbReference type="PROSITE" id="PS50109">
    <property type="entry name" value="HIS_KIN"/>
    <property type="match status" value="1"/>
</dbReference>
<dbReference type="Gene3D" id="1.10.287.130">
    <property type="match status" value="1"/>
</dbReference>
<dbReference type="PROSITE" id="PS50110">
    <property type="entry name" value="RESPONSE_REGULATORY"/>
    <property type="match status" value="1"/>
</dbReference>
<keyword evidence="5" id="KW-0547">Nucleotide-binding</keyword>
<accession>A0ABQ5QGH3</accession>
<dbReference type="CDD" id="cd00130">
    <property type="entry name" value="PAS"/>
    <property type="match status" value="2"/>
</dbReference>
<dbReference type="SMART" id="SM00387">
    <property type="entry name" value="HATPase_c"/>
    <property type="match status" value="1"/>
</dbReference>
<evidence type="ECO:0000256" key="7">
    <source>
        <dbReference type="ARBA" id="ARBA00022840"/>
    </source>
</evidence>
<dbReference type="CDD" id="cd00082">
    <property type="entry name" value="HisKA"/>
    <property type="match status" value="1"/>
</dbReference>
<name>A0ABQ5QGH3_9BACT</name>
<dbReference type="InterPro" id="IPR013767">
    <property type="entry name" value="PAS_fold"/>
</dbReference>
<evidence type="ECO:0000256" key="5">
    <source>
        <dbReference type="ARBA" id="ARBA00022741"/>
    </source>
</evidence>
<feature type="modified residue" description="4-aspartylphosphate" evidence="9">
    <location>
        <position position="591"/>
    </location>
</feature>
<dbReference type="PANTHER" id="PTHR43065">
    <property type="entry name" value="SENSOR HISTIDINE KINASE"/>
    <property type="match status" value="1"/>
</dbReference>
<dbReference type="PRINTS" id="PR00344">
    <property type="entry name" value="BCTRLSENSOR"/>
</dbReference>
<dbReference type="Pfam" id="PF02518">
    <property type="entry name" value="HATPase_c"/>
    <property type="match status" value="1"/>
</dbReference>
<dbReference type="InterPro" id="IPR036097">
    <property type="entry name" value="HisK_dim/P_sf"/>
</dbReference>
<dbReference type="Gene3D" id="3.30.565.10">
    <property type="entry name" value="Histidine kinase-like ATPase, C-terminal domain"/>
    <property type="match status" value="1"/>
</dbReference>
<dbReference type="Pfam" id="PF13426">
    <property type="entry name" value="PAS_9"/>
    <property type="match status" value="1"/>
</dbReference>
<dbReference type="InterPro" id="IPR004358">
    <property type="entry name" value="Sig_transdc_His_kin-like_C"/>
</dbReference>
<evidence type="ECO:0000256" key="9">
    <source>
        <dbReference type="PROSITE-ProRule" id="PRU00169"/>
    </source>
</evidence>
<dbReference type="SMART" id="SM00388">
    <property type="entry name" value="HisKA"/>
    <property type="match status" value="1"/>
</dbReference>
<protein>
    <recommendedName>
        <fullName evidence="2">histidine kinase</fullName>
        <ecNumber evidence="2">2.7.13.3</ecNumber>
    </recommendedName>
</protein>
<evidence type="ECO:0000259" key="10">
    <source>
        <dbReference type="PROSITE" id="PS50109"/>
    </source>
</evidence>
<feature type="domain" description="PAS" evidence="12">
    <location>
        <begin position="158"/>
        <end position="229"/>
    </location>
</feature>
<keyword evidence="6" id="KW-0418">Kinase</keyword>
<proteinExistence type="predicted"/>
<dbReference type="InterPro" id="IPR001789">
    <property type="entry name" value="Sig_transdc_resp-reg_receiver"/>
</dbReference>
<reference evidence="14 15" key="1">
    <citation type="journal article" date="2023" name="Antonie Van Leeuwenhoek">
        <title>Mesoterricola silvestris gen. nov., sp. nov., Mesoterricola sediminis sp. nov., Geothrix oryzae sp. nov., Geothrix edaphica sp. nov., Geothrix rubra sp. nov., and Geothrix limicola sp. nov., six novel members of Acidobacteriota isolated from soils.</title>
        <authorList>
            <person name="Itoh H."/>
            <person name="Sugisawa Y."/>
            <person name="Mise K."/>
            <person name="Xu Z."/>
            <person name="Kuniyasu M."/>
            <person name="Ushijima N."/>
            <person name="Kawano K."/>
            <person name="Kobayashi E."/>
            <person name="Shiratori Y."/>
            <person name="Masuda Y."/>
            <person name="Senoo K."/>
        </authorList>
    </citation>
    <scope>NUCLEOTIDE SEQUENCE [LARGE SCALE GENOMIC DNA]</scope>
    <source>
        <strain evidence="14 15">Red804</strain>
    </source>
</reference>
<dbReference type="Gene3D" id="3.40.50.2300">
    <property type="match status" value="1"/>
</dbReference>
<dbReference type="SMART" id="SM00091">
    <property type="entry name" value="PAS"/>
    <property type="match status" value="2"/>
</dbReference>
<dbReference type="InterPro" id="IPR005467">
    <property type="entry name" value="His_kinase_dom"/>
</dbReference>
<keyword evidence="8" id="KW-0902">Two-component regulatory system</keyword>
<feature type="domain" description="Histidine kinase" evidence="10">
    <location>
        <begin position="296"/>
        <end position="521"/>
    </location>
</feature>
<dbReference type="Gene3D" id="3.30.450.20">
    <property type="entry name" value="PAS domain"/>
    <property type="match status" value="2"/>
</dbReference>
<dbReference type="RefSeq" id="WP_285575715.1">
    <property type="nucleotide sequence ID" value="NZ_BSDE01000004.1"/>
</dbReference>
<feature type="domain" description="PAC" evidence="13">
    <location>
        <begin position="230"/>
        <end position="283"/>
    </location>
</feature>
<dbReference type="PANTHER" id="PTHR43065:SF42">
    <property type="entry name" value="TWO-COMPONENT SENSOR PPRA"/>
    <property type="match status" value="1"/>
</dbReference>
<comment type="caution">
    <text evidence="14">The sequence shown here is derived from an EMBL/GenBank/DDBJ whole genome shotgun (WGS) entry which is preliminary data.</text>
</comment>
<evidence type="ECO:0000259" key="13">
    <source>
        <dbReference type="PROSITE" id="PS50113"/>
    </source>
</evidence>